<dbReference type="InterPro" id="IPR015824">
    <property type="entry name" value="Phosphoglycerate_kinase_N"/>
</dbReference>
<evidence type="ECO:0000256" key="6">
    <source>
        <dbReference type="ARBA" id="ARBA00022840"/>
    </source>
</evidence>
<dbReference type="Pfam" id="PF00162">
    <property type="entry name" value="PGK"/>
    <property type="match status" value="2"/>
</dbReference>
<evidence type="ECO:0000313" key="9">
    <source>
        <dbReference type="EMBL" id="KKU80727.1"/>
    </source>
</evidence>
<evidence type="ECO:0000256" key="4">
    <source>
        <dbReference type="ARBA" id="ARBA00022741"/>
    </source>
</evidence>
<protein>
    <recommendedName>
        <fullName evidence="2 8">Phosphoglycerate kinase</fullName>
        <ecNumber evidence="2 8">2.7.2.3</ecNumber>
    </recommendedName>
</protein>
<keyword evidence="5 8" id="KW-0418">Kinase</keyword>
<dbReference type="InterPro" id="IPR036043">
    <property type="entry name" value="Phosphoglycerate_kinase_sf"/>
</dbReference>
<dbReference type="Proteomes" id="UP000034212">
    <property type="component" value="Unassembled WGS sequence"/>
</dbReference>
<dbReference type="PANTHER" id="PTHR11406">
    <property type="entry name" value="PHOSPHOGLYCERATE KINASE"/>
    <property type="match status" value="1"/>
</dbReference>
<evidence type="ECO:0000256" key="5">
    <source>
        <dbReference type="ARBA" id="ARBA00022777"/>
    </source>
</evidence>
<keyword evidence="3 8" id="KW-0808">Transferase</keyword>
<dbReference type="AlphaFoldDB" id="A0A0G1TFY5"/>
<dbReference type="GO" id="GO:0006094">
    <property type="term" value="P:gluconeogenesis"/>
    <property type="evidence" value="ECO:0007669"/>
    <property type="project" value="TreeGrafter"/>
</dbReference>
<reference evidence="9 10" key="1">
    <citation type="journal article" date="2015" name="Nature">
        <title>rRNA introns, odd ribosomes, and small enigmatic genomes across a large radiation of phyla.</title>
        <authorList>
            <person name="Brown C.T."/>
            <person name="Hug L.A."/>
            <person name="Thomas B.C."/>
            <person name="Sharon I."/>
            <person name="Castelle C.J."/>
            <person name="Singh A."/>
            <person name="Wilkins M.J."/>
            <person name="Williams K.H."/>
            <person name="Banfield J.F."/>
        </authorList>
    </citation>
    <scope>NUCLEOTIDE SEQUENCE [LARGE SCALE GENOMIC DNA]</scope>
</reference>
<dbReference type="GO" id="GO:0004618">
    <property type="term" value="F:phosphoglycerate kinase activity"/>
    <property type="evidence" value="ECO:0007669"/>
    <property type="project" value="UniProtKB-EC"/>
</dbReference>
<evidence type="ECO:0000256" key="8">
    <source>
        <dbReference type="RuleBase" id="RU000532"/>
    </source>
</evidence>
<dbReference type="SUPFAM" id="SSF53748">
    <property type="entry name" value="Phosphoglycerate kinase"/>
    <property type="match status" value="1"/>
</dbReference>
<dbReference type="GO" id="GO:0006096">
    <property type="term" value="P:glycolytic process"/>
    <property type="evidence" value="ECO:0007669"/>
    <property type="project" value="InterPro"/>
</dbReference>
<name>A0A0G1TFY5_9BACT</name>
<comment type="caution">
    <text evidence="9">The sequence shown here is derived from an EMBL/GenBank/DDBJ whole genome shotgun (WGS) entry which is preliminary data.</text>
</comment>
<proteinExistence type="inferred from homology"/>
<dbReference type="PANTHER" id="PTHR11406:SF23">
    <property type="entry name" value="PHOSPHOGLYCERATE KINASE 1, CHLOROPLASTIC-RELATED"/>
    <property type="match status" value="1"/>
</dbReference>
<feature type="binding site" evidence="7">
    <location>
        <position position="246"/>
    </location>
    <ligand>
        <name>ATP</name>
        <dbReference type="ChEBI" id="CHEBI:30616"/>
    </ligand>
</feature>
<feature type="binding site" evidence="7">
    <location>
        <position position="277"/>
    </location>
    <ligand>
        <name>ATP</name>
        <dbReference type="ChEBI" id="CHEBI:30616"/>
    </ligand>
</feature>
<dbReference type="GO" id="GO:0005524">
    <property type="term" value="F:ATP binding"/>
    <property type="evidence" value="ECO:0007669"/>
    <property type="project" value="UniProtKB-KW"/>
</dbReference>
<gene>
    <name evidence="9" type="ORF">UY08_C0011G0004</name>
</gene>
<dbReference type="PRINTS" id="PR00477">
    <property type="entry name" value="PHGLYCKINASE"/>
</dbReference>
<dbReference type="GO" id="GO:0005829">
    <property type="term" value="C:cytosol"/>
    <property type="evidence" value="ECO:0007669"/>
    <property type="project" value="TreeGrafter"/>
</dbReference>
<feature type="binding site" evidence="7">
    <location>
        <begin position="303"/>
        <end position="306"/>
    </location>
    <ligand>
        <name>ATP</name>
        <dbReference type="ChEBI" id="CHEBI:30616"/>
    </ligand>
</feature>
<evidence type="ECO:0000256" key="2">
    <source>
        <dbReference type="ARBA" id="ARBA00013061"/>
    </source>
</evidence>
<evidence type="ECO:0000313" key="10">
    <source>
        <dbReference type="Proteomes" id="UP000034212"/>
    </source>
</evidence>
<dbReference type="PIRSF" id="PIRSF000724">
    <property type="entry name" value="Pgk"/>
    <property type="match status" value="1"/>
</dbReference>
<keyword evidence="4" id="KW-0547">Nucleotide-binding</keyword>
<dbReference type="InterPro" id="IPR001576">
    <property type="entry name" value="Phosphoglycerate_kinase"/>
</dbReference>
<dbReference type="PATRIC" id="fig|1618438.3.peg.254"/>
<dbReference type="EMBL" id="LCOQ01000011">
    <property type="protein sequence ID" value="KKU80727.1"/>
    <property type="molecule type" value="Genomic_DNA"/>
</dbReference>
<evidence type="ECO:0000256" key="1">
    <source>
        <dbReference type="ARBA" id="ARBA00000642"/>
    </source>
</evidence>
<comment type="similarity">
    <text evidence="8">Belongs to the phosphoglycerate kinase family.</text>
</comment>
<dbReference type="GO" id="GO:0043531">
    <property type="term" value="F:ADP binding"/>
    <property type="evidence" value="ECO:0007669"/>
    <property type="project" value="TreeGrafter"/>
</dbReference>
<accession>A0A0G1TFY5</accession>
<comment type="catalytic activity">
    <reaction evidence="1 8">
        <text>(2R)-3-phosphoglycerate + ATP = (2R)-3-phospho-glyceroyl phosphate + ADP</text>
        <dbReference type="Rhea" id="RHEA:14801"/>
        <dbReference type="ChEBI" id="CHEBI:30616"/>
        <dbReference type="ChEBI" id="CHEBI:57604"/>
        <dbReference type="ChEBI" id="CHEBI:58272"/>
        <dbReference type="ChEBI" id="CHEBI:456216"/>
        <dbReference type="EC" id="2.7.2.3"/>
    </reaction>
</comment>
<evidence type="ECO:0000256" key="7">
    <source>
        <dbReference type="PIRSR" id="PIRSR000724-2"/>
    </source>
</evidence>
<feature type="binding site" evidence="7">
    <location>
        <position position="206"/>
    </location>
    <ligand>
        <name>ATP</name>
        <dbReference type="ChEBI" id="CHEBI:30616"/>
    </ligand>
</feature>
<dbReference type="Gene3D" id="3.40.50.1260">
    <property type="entry name" value="Phosphoglycerate kinase, N-terminal domain"/>
    <property type="match status" value="3"/>
</dbReference>
<keyword evidence="6 7" id="KW-0067">ATP-binding</keyword>
<evidence type="ECO:0000256" key="3">
    <source>
        <dbReference type="ARBA" id="ARBA00022679"/>
    </source>
</evidence>
<dbReference type="EC" id="2.7.2.3" evidence="2 8"/>
<sequence length="361" mass="38680">MNQSFLTLPSLEKASLAGRRVLVRLDLDLPLDYHGHGGDLFRLKTALPTLKKCLSEAAGVVLIGHRGRPQGRDTKLSLKPIAEELGRLLNHPIIFVENFVKLRGVKSEKSGEKLLNLVMLENLRFWPGETGADPEFVNKLAVLGDLFVNESFASAHRQSASATSLPRRLPTVFGYRFLQEVAAVERVFHSPARPVVVVLGGAKADKLDYLPGLLKIADQVLLGGALPRLNQLTNPRLVTAELGSDGLDISPASRDQFAKLISEAGTVIWNGPMGKFEDGSHMAGTEAVAKAVAAASGFTLVGGGDTQAALAKLKLTDKIKHLSTGGGALMEFLSLGTLAAIEAVRPRESSRAVSIMTSDER</sequence>
<organism evidence="9 10">
    <name type="scientific">Candidatus Gottesmanbacteria bacterium GW2011_GWA1_47_8</name>
    <dbReference type="NCBI Taxonomy" id="1618438"/>
    <lineage>
        <taxon>Bacteria</taxon>
        <taxon>Candidatus Gottesmaniibacteriota</taxon>
    </lineage>
</organism>